<sequence length="535" mass="57613">MVGCDQWWGWDLPLQLPTASSILSPPTNCPKSQLPNTFLKMTPPTSDPTKSTNTPLLTPQDSSQGAQADRTVPVPPASPHSGSLSHRSSFADGMRPHPPPPRNQRHPSLSQAAVQELLNNPTPLNKPDARFTGRDWRSIEIGDLVTAEDVRFVETNTSVEEATNILITSGSPRVVLIREDAKTSTACGTFDYGDLNAYLLVVLGLGSPDPDMIETYTEIARKGREGVEIPLGDVVSLAKKAPLVTLEEPQSLSAALEFFAGGVHRIIVVKEGTQDVVGVLSQFKLLNFLWENGNCFPVIERLYPKILRDLQIGTHQIIAINGDKPLTEALLLMSTEGLSSLAVVDNGLNVIGNISTTDVKHLTKTSSLPLLKSSCTHFISVILMERGTDNGKDSVPVFHVHPDSTLAHTVAKLVATTSQRMWVTESPSPAPTPTPQAVPSVLAAAQPHGTHPSASPPLSPAYPSISAAAYPGVRSGRLTGVVSLTDVLNLFARQSGLQTQDPNEERQHRRRSSSISSMPRPSMDSTRGSSVDIRR</sequence>
<dbReference type="GO" id="GO:0004865">
    <property type="term" value="F:protein serine/threonine phosphatase inhibitor activity"/>
    <property type="evidence" value="ECO:0007669"/>
    <property type="project" value="TreeGrafter"/>
</dbReference>
<feature type="region of interest" description="Disordered" evidence="4">
    <location>
        <begin position="495"/>
        <end position="535"/>
    </location>
</feature>
<feature type="region of interest" description="Disordered" evidence="4">
    <location>
        <begin position="25"/>
        <end position="108"/>
    </location>
</feature>
<dbReference type="CDD" id="cd02205">
    <property type="entry name" value="CBS_pair_SF"/>
    <property type="match status" value="1"/>
</dbReference>
<dbReference type="SUPFAM" id="SSF54631">
    <property type="entry name" value="CBS-domain pair"/>
    <property type="match status" value="2"/>
</dbReference>
<dbReference type="Pfam" id="PF00571">
    <property type="entry name" value="CBS"/>
    <property type="match status" value="2"/>
</dbReference>
<evidence type="ECO:0000259" key="5">
    <source>
        <dbReference type="PROSITE" id="PS51371"/>
    </source>
</evidence>
<dbReference type="OrthoDB" id="449052at2759"/>
<feature type="compositionally biased region" description="Polar residues" evidence="4">
    <location>
        <begin position="25"/>
        <end position="36"/>
    </location>
</feature>
<dbReference type="AlphaFoldDB" id="A0A176ZZT1"/>
<dbReference type="Proteomes" id="UP000077154">
    <property type="component" value="Unassembled WGS sequence"/>
</dbReference>
<evidence type="ECO:0000256" key="1">
    <source>
        <dbReference type="ARBA" id="ARBA00022737"/>
    </source>
</evidence>
<organism evidence="6">
    <name type="scientific">Pseudogymnoascus destructans</name>
    <dbReference type="NCBI Taxonomy" id="655981"/>
    <lineage>
        <taxon>Eukaryota</taxon>
        <taxon>Fungi</taxon>
        <taxon>Dikarya</taxon>
        <taxon>Ascomycota</taxon>
        <taxon>Pezizomycotina</taxon>
        <taxon>Leotiomycetes</taxon>
        <taxon>Thelebolales</taxon>
        <taxon>Thelebolaceae</taxon>
        <taxon>Pseudogymnoascus</taxon>
    </lineage>
</organism>
<reference evidence="6" key="1">
    <citation type="submission" date="2016-03" db="EMBL/GenBank/DDBJ databases">
        <title>Updated assembly of Pseudogymnoascus destructans, the fungus causing white-nose syndrome of bats.</title>
        <authorList>
            <person name="Palmer J.M."/>
            <person name="Drees K.P."/>
            <person name="Foster J.T."/>
            <person name="Lindner D.L."/>
        </authorList>
    </citation>
    <scope>NUCLEOTIDE SEQUENCE [LARGE SCALE GENOMIC DNA]</scope>
    <source>
        <strain evidence="6">20631-21</strain>
    </source>
</reference>
<dbReference type="RefSeq" id="XP_024319845.1">
    <property type="nucleotide sequence ID" value="XM_024472641.1"/>
</dbReference>
<evidence type="ECO:0000256" key="4">
    <source>
        <dbReference type="SAM" id="MobiDB-lite"/>
    </source>
</evidence>
<dbReference type="GeneID" id="36292233"/>
<gene>
    <name evidence="6" type="primary">SDS23</name>
    <name evidence="6" type="ORF">VC83_09196</name>
</gene>
<proteinExistence type="predicted"/>
<dbReference type="EMBL" id="KV441419">
    <property type="protein sequence ID" value="OAF54541.2"/>
    <property type="molecule type" value="Genomic_DNA"/>
</dbReference>
<feature type="compositionally biased region" description="Low complexity" evidence="4">
    <location>
        <begin position="79"/>
        <end position="88"/>
    </location>
</feature>
<keyword evidence="1" id="KW-0677">Repeat</keyword>
<dbReference type="InterPro" id="IPR050511">
    <property type="entry name" value="AMPK_gamma/SDS23_families"/>
</dbReference>
<protein>
    <submittedName>
        <fullName evidence="6">Adenyl nucleotide binding</fullName>
    </submittedName>
</protein>
<dbReference type="eggNOG" id="KOG1764">
    <property type="taxonomic scope" value="Eukaryota"/>
</dbReference>
<dbReference type="PANTHER" id="PTHR13780:SF36">
    <property type="entry name" value="CBS DOMAIN-CONTAINING PROTEIN"/>
    <property type="match status" value="1"/>
</dbReference>
<dbReference type="InterPro" id="IPR000644">
    <property type="entry name" value="CBS_dom"/>
</dbReference>
<evidence type="ECO:0000313" key="6">
    <source>
        <dbReference type="EMBL" id="OAF54541.2"/>
    </source>
</evidence>
<evidence type="ECO:0000256" key="3">
    <source>
        <dbReference type="PROSITE-ProRule" id="PRU00703"/>
    </source>
</evidence>
<feature type="domain" description="CBS" evidence="5">
    <location>
        <begin position="238"/>
        <end position="298"/>
    </location>
</feature>
<feature type="domain" description="CBS" evidence="5">
    <location>
        <begin position="313"/>
        <end position="370"/>
    </location>
</feature>
<dbReference type="InterPro" id="IPR046342">
    <property type="entry name" value="CBS_dom_sf"/>
</dbReference>
<keyword evidence="2 3" id="KW-0129">CBS domain</keyword>
<dbReference type="Gene3D" id="3.10.580.10">
    <property type="entry name" value="CBS-domain"/>
    <property type="match status" value="2"/>
</dbReference>
<accession>A0A176ZZT1</accession>
<dbReference type="PANTHER" id="PTHR13780">
    <property type="entry name" value="AMP-ACTIVATED PROTEIN KINASE, GAMMA REGULATORY SUBUNIT"/>
    <property type="match status" value="1"/>
</dbReference>
<dbReference type="VEuPathDB" id="FungiDB:GMDG_08396"/>
<feature type="compositionally biased region" description="Polar residues" evidence="4">
    <location>
        <begin position="43"/>
        <end position="66"/>
    </location>
</feature>
<evidence type="ECO:0000256" key="2">
    <source>
        <dbReference type="ARBA" id="ARBA00023122"/>
    </source>
</evidence>
<feature type="compositionally biased region" description="Low complexity" evidence="4">
    <location>
        <begin position="513"/>
        <end position="525"/>
    </location>
</feature>
<dbReference type="GO" id="GO:0042149">
    <property type="term" value="P:cellular response to glucose starvation"/>
    <property type="evidence" value="ECO:0007669"/>
    <property type="project" value="TreeGrafter"/>
</dbReference>
<dbReference type="SMART" id="SM00116">
    <property type="entry name" value="CBS"/>
    <property type="match status" value="4"/>
</dbReference>
<name>A0A176ZZT1_9PEZI</name>
<dbReference type="PROSITE" id="PS51371">
    <property type="entry name" value="CBS"/>
    <property type="match status" value="2"/>
</dbReference>